<dbReference type="InterPro" id="IPR013655">
    <property type="entry name" value="PAS_fold_3"/>
</dbReference>
<keyword evidence="10" id="KW-0902">Two-component regulatory system</keyword>
<dbReference type="InterPro" id="IPR008207">
    <property type="entry name" value="Sig_transdc_His_kin_Hpt_dom"/>
</dbReference>
<dbReference type="InterPro" id="IPR003661">
    <property type="entry name" value="HisK_dim/P_dom"/>
</dbReference>
<protein>
    <recommendedName>
        <fullName evidence="3">histidine kinase</fullName>
        <ecNumber evidence="3">2.7.13.3</ecNumber>
    </recommendedName>
</protein>
<dbReference type="SMART" id="SM00388">
    <property type="entry name" value="HisKA"/>
    <property type="match status" value="1"/>
</dbReference>
<dbReference type="PANTHER" id="PTHR45339">
    <property type="entry name" value="HYBRID SIGNAL TRANSDUCTION HISTIDINE KINASE J"/>
    <property type="match status" value="1"/>
</dbReference>
<dbReference type="PROSITE" id="PS50113">
    <property type="entry name" value="PAC"/>
    <property type="match status" value="3"/>
</dbReference>
<dbReference type="Pfam" id="PF03924">
    <property type="entry name" value="CHASE"/>
    <property type="match status" value="1"/>
</dbReference>
<dbReference type="Gene3D" id="3.40.50.2300">
    <property type="match status" value="2"/>
</dbReference>
<keyword evidence="4" id="KW-1003">Cell membrane</keyword>
<gene>
    <name evidence="20" type="ORF">L9059_16310</name>
</gene>
<dbReference type="Gene3D" id="2.10.70.100">
    <property type="match status" value="1"/>
</dbReference>
<evidence type="ECO:0000256" key="9">
    <source>
        <dbReference type="ARBA" id="ARBA00022989"/>
    </source>
</evidence>
<evidence type="ECO:0000259" key="17">
    <source>
        <dbReference type="PROSITE" id="PS50113"/>
    </source>
</evidence>
<dbReference type="Gene3D" id="1.10.287.130">
    <property type="match status" value="1"/>
</dbReference>
<feature type="domain" description="HPt" evidence="19">
    <location>
        <begin position="1312"/>
        <end position="1411"/>
    </location>
</feature>
<comment type="caution">
    <text evidence="20">The sequence shown here is derived from an EMBL/GenBank/DDBJ whole genome shotgun (WGS) entry which is preliminary data.</text>
</comment>
<feature type="domain" description="PAS" evidence="16">
    <location>
        <begin position="325"/>
        <end position="395"/>
    </location>
</feature>
<sequence length="1495" mass="163961">MGLLASTLGAWFLERVNAERAQEAIIAATEQAADLVLTRLNLYQYGLRAARGAVVTAGEYGITRDLFDRYHKTRDLSLEFPGARALGFIRRVQERDESAFIKYAQADGAANFSIRQFAPHPGERYVIQYVEPFEGNQAAIGLDIASEVARREAAQSSIQSGMARITGPITLVQKDTKPQQSFLLLMPIFRGGITPATPLARDEAAFGWSYVVLQTEQVLQDLRIENESVHLQLRDITTPDQSKLFYESTIDSGDHEILLTHSLERVVYGRRWEIKLGANQLFIQNLHQVSPKAVLFTGGLLTFLLAALAGVVNVSRQRRRQVIAEQARLAAIVESSADGIIGKKLDGVVTTWNKGAEQIFGYTAEEAVGQLLKDLIVPEELASEEVLILERVRGGERITGFDTIRRHKDGRLIDISASISPIYGDAGQVIGISKTLRDISSKKAAEAIILKLNSNLEEQVSERTSELRHLNLLLGTVLRSATKVSIIATDRDGVIRVFNEGAEHLLGYSAEELIGKCTPALFHDPAEVAVRGSELSQEHAQLIEGFRVFVHKPESEGAETREWTYIRKDATRFPVSLVVTSMRDDEGKTTGYLGIAVDITERKTAEKQLAASLETTQRQRAELLAVHDQLLMAAKVAELGIWSWTLADNSLQWNDKMYEFYGQPVALRDNGLTYNNWYSSVHPEDVVDTAAKLNAAINGVGVYDPVFRVIRPDGKTRFIQAGAHIERSENGKALRVTGINRDITSQRELETNLQYAKEQADMASAAKSAFLANMSHEIRTPMNAVLGMLQLVQQTDLSSRQLDYVTKAQTAAKSLLGLLNDILDYSKIEAGKLQLDLHVFELEPLMRDLAVVLAGNQGEKEVEVIFDLDTCLPSALLGDSLRLQQVLINLAGNALKFTLAGQVVISVKQRMRTENTVCLRISVSDTGIGISSEQLNRIFEGFTQAEASTSRRFGGTGLGLVICRRLVSLMGGELQVESQLGVGSRFWFDLTLDVAQSSPLRSTCPGVDVPTRLLLVDDNVVAGELLLRTVHALGWKADLVNGGAQAVDWVKSAQVQGEPYDVVLMDWRMSDMDGLSAAQLIHQQDNDVRPPMIIMITAYGREILADVHQQGDAPFVGFLTKPVTPKQLADAVQRAFDDGSALYSPPSKSIDLRPKRLAGLRLLVVEDNAINRQVADELLTSEGAQVTLADGGLEGVSKVECEQVLFDAVLMDIQMPDIDGLEATRRIRSNPRFTELPIVAMTANASSADREACLAAGMDEHVGKPIDLEQLIGTLLSQTGRKSSHEPLAFGKSNGNNAIESRTSILARFGGDEGLIRNVLLSFGPELEKQLSRLEECVSRRDASGAIFILHTINGSSGTMGAKALSSLSAGIEHKLKYGSKSAVDDVFSKTIWVGELHALLDQFLERMNAVFGCAVQAEIVVGVEVMTPGQWRAFLGEILLLLETGNLEAIQLTDALVSKTPELLRARFDELVMLVHALDFAAALRLGRELMETL</sequence>
<dbReference type="InterPro" id="IPR036097">
    <property type="entry name" value="HisK_dim/P_sf"/>
</dbReference>
<keyword evidence="5 13" id="KW-0597">Phosphoprotein</keyword>
<dbReference type="Gene3D" id="3.30.565.10">
    <property type="entry name" value="Histidine kinase-like ATPase, C-terminal domain"/>
    <property type="match status" value="1"/>
</dbReference>
<feature type="domain" description="Response regulatory" evidence="15">
    <location>
        <begin position="1161"/>
        <end position="1279"/>
    </location>
</feature>
<dbReference type="PROSITE" id="PS50112">
    <property type="entry name" value="PAS"/>
    <property type="match status" value="2"/>
</dbReference>
<dbReference type="InterPro" id="IPR001610">
    <property type="entry name" value="PAC"/>
</dbReference>
<evidence type="ECO:0000256" key="4">
    <source>
        <dbReference type="ARBA" id="ARBA00022475"/>
    </source>
</evidence>
<dbReference type="Pfam" id="PF00072">
    <property type="entry name" value="Response_reg"/>
    <property type="match status" value="2"/>
</dbReference>
<evidence type="ECO:0000313" key="20">
    <source>
        <dbReference type="EMBL" id="MCK1791726.1"/>
    </source>
</evidence>
<dbReference type="Pfam" id="PF00989">
    <property type="entry name" value="PAS"/>
    <property type="match status" value="1"/>
</dbReference>
<feature type="domain" description="PAC" evidence="17">
    <location>
        <begin position="559"/>
        <end position="611"/>
    </location>
</feature>
<dbReference type="SMART" id="SM01079">
    <property type="entry name" value="CHASE"/>
    <property type="match status" value="1"/>
</dbReference>
<dbReference type="InterPro" id="IPR036641">
    <property type="entry name" value="HPT_dom_sf"/>
</dbReference>
<dbReference type="Pfam" id="PF01627">
    <property type="entry name" value="Hpt"/>
    <property type="match status" value="1"/>
</dbReference>
<evidence type="ECO:0000256" key="3">
    <source>
        <dbReference type="ARBA" id="ARBA00012438"/>
    </source>
</evidence>
<dbReference type="InterPro" id="IPR036890">
    <property type="entry name" value="HATPase_C_sf"/>
</dbReference>
<evidence type="ECO:0000256" key="5">
    <source>
        <dbReference type="ARBA" id="ARBA00022553"/>
    </source>
</evidence>
<proteinExistence type="predicted"/>
<dbReference type="InterPro" id="IPR013767">
    <property type="entry name" value="PAS_fold"/>
</dbReference>
<dbReference type="InterPro" id="IPR003594">
    <property type="entry name" value="HATPase_dom"/>
</dbReference>
<organism evidence="20 21">
    <name type="scientific">Pseudomonas violetae</name>
    <dbReference type="NCBI Taxonomy" id="2915813"/>
    <lineage>
        <taxon>Bacteria</taxon>
        <taxon>Pseudomonadati</taxon>
        <taxon>Pseudomonadota</taxon>
        <taxon>Gammaproteobacteria</taxon>
        <taxon>Pseudomonadales</taxon>
        <taxon>Pseudomonadaceae</taxon>
        <taxon>Pseudomonas</taxon>
    </lineage>
</organism>
<dbReference type="EC" id="2.7.13.3" evidence="3"/>
<dbReference type="CDD" id="cd16922">
    <property type="entry name" value="HATPase_EvgS-ArcB-TorS-like"/>
    <property type="match status" value="1"/>
</dbReference>
<evidence type="ECO:0000256" key="12">
    <source>
        <dbReference type="PROSITE-ProRule" id="PRU00110"/>
    </source>
</evidence>
<dbReference type="SMART" id="SM00086">
    <property type="entry name" value="PAC"/>
    <property type="match status" value="3"/>
</dbReference>
<dbReference type="Pfam" id="PF13426">
    <property type="entry name" value="PAS_9"/>
    <property type="match status" value="1"/>
</dbReference>
<dbReference type="Gene3D" id="1.20.120.160">
    <property type="entry name" value="HPT domain"/>
    <property type="match status" value="1"/>
</dbReference>
<dbReference type="InterPro" id="IPR042240">
    <property type="entry name" value="CHASE_sf"/>
</dbReference>
<feature type="modified residue" description="Phosphohistidine" evidence="12">
    <location>
        <position position="1351"/>
    </location>
</feature>
<dbReference type="SUPFAM" id="SSF52172">
    <property type="entry name" value="CheY-like"/>
    <property type="match status" value="2"/>
</dbReference>
<dbReference type="InterPro" id="IPR004358">
    <property type="entry name" value="Sig_transdc_His_kin-like_C"/>
</dbReference>
<dbReference type="InterPro" id="IPR006189">
    <property type="entry name" value="CHASE_dom"/>
</dbReference>
<feature type="domain" description="CHASE" evidence="18">
    <location>
        <begin position="58"/>
        <end position="222"/>
    </location>
</feature>
<keyword evidence="6" id="KW-0812">Transmembrane</keyword>
<dbReference type="Gene3D" id="3.30.450.20">
    <property type="entry name" value="PAS domain"/>
    <property type="match status" value="3"/>
</dbReference>
<dbReference type="PRINTS" id="PR00344">
    <property type="entry name" value="BCTRLSENSOR"/>
</dbReference>
<evidence type="ECO:0000256" key="10">
    <source>
        <dbReference type="ARBA" id="ARBA00023012"/>
    </source>
</evidence>
<keyword evidence="21" id="KW-1185">Reference proteome</keyword>
<keyword evidence="9" id="KW-1133">Transmembrane helix</keyword>
<comment type="subcellular location">
    <subcellularLocation>
        <location evidence="2">Cell membrane</location>
        <topology evidence="2">Multi-pass membrane protein</topology>
    </subcellularLocation>
</comment>
<dbReference type="SMART" id="SM00091">
    <property type="entry name" value="PAS"/>
    <property type="match status" value="3"/>
</dbReference>
<evidence type="ECO:0000256" key="6">
    <source>
        <dbReference type="ARBA" id="ARBA00022692"/>
    </source>
</evidence>
<feature type="domain" description="Histidine kinase" evidence="14">
    <location>
        <begin position="773"/>
        <end position="994"/>
    </location>
</feature>
<dbReference type="CDD" id="cd00082">
    <property type="entry name" value="HisKA"/>
    <property type="match status" value="1"/>
</dbReference>
<dbReference type="CDD" id="cd00130">
    <property type="entry name" value="PAS"/>
    <property type="match status" value="3"/>
</dbReference>
<evidence type="ECO:0000259" key="18">
    <source>
        <dbReference type="PROSITE" id="PS50839"/>
    </source>
</evidence>
<dbReference type="InterPro" id="IPR000700">
    <property type="entry name" value="PAS-assoc_C"/>
</dbReference>
<comment type="catalytic activity">
    <reaction evidence="1">
        <text>ATP + protein L-histidine = ADP + protein N-phospho-L-histidine.</text>
        <dbReference type="EC" id="2.7.13.3"/>
    </reaction>
</comment>
<dbReference type="SUPFAM" id="SSF47226">
    <property type="entry name" value="Histidine-containing phosphotransfer domain, HPT domain"/>
    <property type="match status" value="1"/>
</dbReference>
<evidence type="ECO:0000259" key="19">
    <source>
        <dbReference type="PROSITE" id="PS50894"/>
    </source>
</evidence>
<evidence type="ECO:0000256" key="2">
    <source>
        <dbReference type="ARBA" id="ARBA00004651"/>
    </source>
</evidence>
<feature type="modified residue" description="4-aspartylphosphate" evidence="13">
    <location>
        <position position="1066"/>
    </location>
</feature>
<feature type="domain" description="PAC" evidence="17">
    <location>
        <begin position="397"/>
        <end position="451"/>
    </location>
</feature>
<evidence type="ECO:0000256" key="7">
    <source>
        <dbReference type="ARBA" id="ARBA00022741"/>
    </source>
</evidence>
<dbReference type="Proteomes" id="UP001299876">
    <property type="component" value="Unassembled WGS sequence"/>
</dbReference>
<evidence type="ECO:0000256" key="1">
    <source>
        <dbReference type="ARBA" id="ARBA00000085"/>
    </source>
</evidence>
<evidence type="ECO:0000259" key="16">
    <source>
        <dbReference type="PROSITE" id="PS50112"/>
    </source>
</evidence>
<evidence type="ECO:0000259" key="14">
    <source>
        <dbReference type="PROSITE" id="PS50109"/>
    </source>
</evidence>
<feature type="domain" description="PAC" evidence="17">
    <location>
        <begin position="703"/>
        <end position="755"/>
    </location>
</feature>
<dbReference type="PANTHER" id="PTHR45339:SF1">
    <property type="entry name" value="HYBRID SIGNAL TRANSDUCTION HISTIDINE KINASE J"/>
    <property type="match status" value="1"/>
</dbReference>
<feature type="domain" description="PAS" evidence="16">
    <location>
        <begin position="486"/>
        <end position="516"/>
    </location>
</feature>
<dbReference type="SUPFAM" id="SSF55874">
    <property type="entry name" value="ATPase domain of HSP90 chaperone/DNA topoisomerase II/histidine kinase"/>
    <property type="match status" value="1"/>
</dbReference>
<dbReference type="InterPro" id="IPR005467">
    <property type="entry name" value="His_kinase_dom"/>
</dbReference>
<name>A0ABT0F218_9PSED</name>
<feature type="domain" description="Response regulatory" evidence="15">
    <location>
        <begin position="1012"/>
        <end position="1136"/>
    </location>
</feature>
<dbReference type="SUPFAM" id="SSF47384">
    <property type="entry name" value="Homodimeric domain of signal transducing histidine kinase"/>
    <property type="match status" value="1"/>
</dbReference>
<dbReference type="InterPro" id="IPR035965">
    <property type="entry name" value="PAS-like_dom_sf"/>
</dbReference>
<dbReference type="CDD" id="cd17546">
    <property type="entry name" value="REC_hyHK_CKI1_RcsC-like"/>
    <property type="match status" value="2"/>
</dbReference>
<dbReference type="InterPro" id="IPR011006">
    <property type="entry name" value="CheY-like_superfamily"/>
</dbReference>
<keyword evidence="8" id="KW-0067">ATP-binding</keyword>
<dbReference type="PROSITE" id="PS50839">
    <property type="entry name" value="CHASE"/>
    <property type="match status" value="1"/>
</dbReference>
<evidence type="ECO:0000256" key="13">
    <source>
        <dbReference type="PROSITE-ProRule" id="PRU00169"/>
    </source>
</evidence>
<dbReference type="EMBL" id="JAKNRW010000012">
    <property type="protein sequence ID" value="MCK1791726.1"/>
    <property type="molecule type" value="Genomic_DNA"/>
</dbReference>
<dbReference type="Pfam" id="PF00512">
    <property type="entry name" value="HisKA"/>
    <property type="match status" value="1"/>
</dbReference>
<dbReference type="NCBIfam" id="TIGR00229">
    <property type="entry name" value="sensory_box"/>
    <property type="match status" value="2"/>
</dbReference>
<reference evidence="20 21" key="1">
    <citation type="submission" date="2022-02" db="EMBL/GenBank/DDBJ databases">
        <title>Comparative genomics of the first Antarctic Pseudomonas spp. capable of biotransforming 2,4,6-Trinitrotoluene.</title>
        <authorList>
            <person name="Cabrera M.A."/>
            <person name="Marquez S.L."/>
            <person name="Perez-Donoso J.M."/>
        </authorList>
    </citation>
    <scope>NUCLEOTIDE SEQUENCE [LARGE SCALE GENOMIC DNA]</scope>
    <source>
        <strain evidence="20 21">TNT19</strain>
    </source>
</reference>
<evidence type="ECO:0000256" key="8">
    <source>
        <dbReference type="ARBA" id="ARBA00022840"/>
    </source>
</evidence>
<dbReference type="Gene3D" id="3.30.450.350">
    <property type="entry name" value="CHASE domain"/>
    <property type="match status" value="1"/>
</dbReference>
<dbReference type="PROSITE" id="PS50110">
    <property type="entry name" value="RESPONSE_REGULATORY"/>
    <property type="match status" value="2"/>
</dbReference>
<evidence type="ECO:0000313" key="21">
    <source>
        <dbReference type="Proteomes" id="UP001299876"/>
    </source>
</evidence>
<dbReference type="PROSITE" id="PS50894">
    <property type="entry name" value="HPT"/>
    <property type="match status" value="1"/>
</dbReference>
<dbReference type="SUPFAM" id="SSF55785">
    <property type="entry name" value="PYP-like sensor domain (PAS domain)"/>
    <property type="match status" value="3"/>
</dbReference>
<dbReference type="InterPro" id="IPR001789">
    <property type="entry name" value="Sig_transdc_resp-reg_receiver"/>
</dbReference>
<keyword evidence="11" id="KW-0472">Membrane</keyword>
<evidence type="ECO:0000259" key="15">
    <source>
        <dbReference type="PROSITE" id="PS50110"/>
    </source>
</evidence>
<dbReference type="Pfam" id="PF08447">
    <property type="entry name" value="PAS_3"/>
    <property type="match status" value="1"/>
</dbReference>
<dbReference type="SMART" id="SM00387">
    <property type="entry name" value="HATPase_c"/>
    <property type="match status" value="1"/>
</dbReference>
<feature type="modified residue" description="4-aspartylphosphate" evidence="13">
    <location>
        <position position="1212"/>
    </location>
</feature>
<evidence type="ECO:0000256" key="11">
    <source>
        <dbReference type="ARBA" id="ARBA00023136"/>
    </source>
</evidence>
<dbReference type="SMART" id="SM00448">
    <property type="entry name" value="REC"/>
    <property type="match status" value="2"/>
</dbReference>
<keyword evidence="7" id="KW-0547">Nucleotide-binding</keyword>
<accession>A0ABT0F218</accession>
<dbReference type="InterPro" id="IPR000014">
    <property type="entry name" value="PAS"/>
</dbReference>
<dbReference type="Pfam" id="PF02518">
    <property type="entry name" value="HATPase_c"/>
    <property type="match status" value="1"/>
</dbReference>
<dbReference type="PROSITE" id="PS50109">
    <property type="entry name" value="HIS_KIN"/>
    <property type="match status" value="1"/>
</dbReference>